<name>A0ABU7PBF3_9ACTN</name>
<dbReference type="InterPro" id="IPR006059">
    <property type="entry name" value="SBP"/>
</dbReference>
<proteinExistence type="predicted"/>
<dbReference type="PROSITE" id="PS51257">
    <property type="entry name" value="PROKAR_LIPOPROTEIN"/>
    <property type="match status" value="1"/>
</dbReference>
<dbReference type="PANTHER" id="PTHR43649">
    <property type="entry name" value="ARABINOSE-BINDING PROTEIN-RELATED"/>
    <property type="match status" value="1"/>
</dbReference>
<dbReference type="PANTHER" id="PTHR43649:SF14">
    <property type="entry name" value="BLR3389 PROTEIN"/>
    <property type="match status" value="1"/>
</dbReference>
<sequence length="460" mass="49192">MRQRLLAASGIAVVSAVLATTLSGCGSGSGSDSKTIKVVYQQVLNNSNKVQATYLAPMVEAFEKAHPGTKVKLVPVTASENDYYTKIQLMMRSPSTAPDLVYEDTATINSDVAGGYLRPLDPYLSSWADWSQYAAPSKAAMKYAEDGKTYGVPDNTDTRGIWYNKTVFQQAGIPVPWQPKTWDDVLAAARTVKARLPGVTPINVYTGVAGGEQSSMQGFEMLLYGTPAANNALYDTTQKKWVVGSKGFRDALDFVHTVYSTGIGPTAQKALGANFTAEVGTELLPQNKLAIDLDGSWMPNNWIRTGPKPWPEWQKSMGMAAMPTQSGQGSGKVSMSGGWAWSIPAKSGNPDLAFAFLKSLETKAASSRWNSVNATIPVRKDVASDPAYLKSLPTNAFFAALVPDTFYRPGLPAYAQVSSAIQKAMEAVTTGQSSVDKAASQYDSDVKTAVGADKTVQGAQ</sequence>
<dbReference type="RefSeq" id="WP_330795277.1">
    <property type="nucleotide sequence ID" value="NZ_JAZEWV010000009.1"/>
</dbReference>
<dbReference type="Proteomes" id="UP001344658">
    <property type="component" value="Unassembled WGS sequence"/>
</dbReference>
<reference evidence="2 3" key="1">
    <citation type="submission" date="2023-12" db="EMBL/GenBank/DDBJ databases">
        <title>Streptomyces sp. V4-01.</title>
        <authorList>
            <person name="Somphong A."/>
            <person name="Phongsopitanun W."/>
        </authorList>
    </citation>
    <scope>NUCLEOTIDE SEQUENCE [LARGE SCALE GENOMIC DNA]</scope>
    <source>
        <strain evidence="2 3">V4-01</strain>
    </source>
</reference>
<evidence type="ECO:0000313" key="2">
    <source>
        <dbReference type="EMBL" id="MEE4543129.1"/>
    </source>
</evidence>
<organism evidence="2 3">
    <name type="scientific">Actinacidiphila polyblastidii</name>
    <dbReference type="NCBI Taxonomy" id="3110430"/>
    <lineage>
        <taxon>Bacteria</taxon>
        <taxon>Bacillati</taxon>
        <taxon>Actinomycetota</taxon>
        <taxon>Actinomycetes</taxon>
        <taxon>Kitasatosporales</taxon>
        <taxon>Streptomycetaceae</taxon>
        <taxon>Actinacidiphila</taxon>
    </lineage>
</organism>
<dbReference type="Gene3D" id="3.40.190.10">
    <property type="entry name" value="Periplasmic binding protein-like II"/>
    <property type="match status" value="2"/>
</dbReference>
<keyword evidence="3" id="KW-1185">Reference proteome</keyword>
<dbReference type="Pfam" id="PF01547">
    <property type="entry name" value="SBP_bac_1"/>
    <property type="match status" value="1"/>
</dbReference>
<dbReference type="SUPFAM" id="SSF53850">
    <property type="entry name" value="Periplasmic binding protein-like II"/>
    <property type="match status" value="1"/>
</dbReference>
<gene>
    <name evidence="2" type="ORF">V2S66_14270</name>
</gene>
<dbReference type="InterPro" id="IPR050490">
    <property type="entry name" value="Bact_solute-bd_prot1"/>
</dbReference>
<evidence type="ECO:0000256" key="1">
    <source>
        <dbReference type="SAM" id="SignalP"/>
    </source>
</evidence>
<accession>A0ABU7PBF3</accession>
<feature type="chain" id="PRO_5047260073" evidence="1">
    <location>
        <begin position="20"/>
        <end position="460"/>
    </location>
</feature>
<keyword evidence="1" id="KW-0732">Signal</keyword>
<feature type="signal peptide" evidence="1">
    <location>
        <begin position="1"/>
        <end position="19"/>
    </location>
</feature>
<dbReference type="EMBL" id="JAZEWV010000009">
    <property type="protein sequence ID" value="MEE4543129.1"/>
    <property type="molecule type" value="Genomic_DNA"/>
</dbReference>
<evidence type="ECO:0000313" key="3">
    <source>
        <dbReference type="Proteomes" id="UP001344658"/>
    </source>
</evidence>
<protein>
    <submittedName>
        <fullName evidence="2">Extracellular solute-binding protein</fullName>
    </submittedName>
</protein>
<comment type="caution">
    <text evidence="2">The sequence shown here is derived from an EMBL/GenBank/DDBJ whole genome shotgun (WGS) entry which is preliminary data.</text>
</comment>